<feature type="region of interest" description="Disordered" evidence="10">
    <location>
        <begin position="42"/>
        <end position="63"/>
    </location>
</feature>
<evidence type="ECO:0000256" key="8">
    <source>
        <dbReference type="ARBA" id="ARBA00031732"/>
    </source>
</evidence>
<evidence type="ECO:0000256" key="6">
    <source>
        <dbReference type="ARBA" id="ARBA00030406"/>
    </source>
</evidence>
<evidence type="ECO:0000313" key="13">
    <source>
        <dbReference type="Proteomes" id="UP000504638"/>
    </source>
</evidence>
<dbReference type="EMBL" id="ML975152">
    <property type="protein sequence ID" value="KAF1815249.1"/>
    <property type="molecule type" value="Genomic_DNA"/>
</dbReference>
<comment type="pathway">
    <text evidence="1">Sulfur metabolism; glutathione biosynthesis; glutathione from L-cysteine and L-glutamate: step 1/2.</text>
</comment>
<evidence type="ECO:0000256" key="2">
    <source>
        <dbReference type="ARBA" id="ARBA00008612"/>
    </source>
</evidence>
<dbReference type="GO" id="GO:0016491">
    <property type="term" value="F:oxidoreductase activity"/>
    <property type="evidence" value="ECO:0007669"/>
    <property type="project" value="UniProtKB-KW"/>
</dbReference>
<name>A0A6G1GBM4_9PEZI</name>
<protein>
    <recommendedName>
        <fullName evidence="8">GCS light chain</fullName>
    </recommendedName>
    <alternativeName>
        <fullName evidence="6">Gamma-ECS regulatory subunit</fullName>
    </alternativeName>
    <alternativeName>
        <fullName evidence="9">Gamma-glutamylcysteine synthetase regulatory subunit</fullName>
    </alternativeName>
    <alternativeName>
        <fullName evidence="7">Glutamate--cysteine ligase modifier subunit</fullName>
    </alternativeName>
</protein>
<dbReference type="GeneID" id="54421677"/>
<gene>
    <name evidence="12 14" type="ORF">P152DRAFT_471864</name>
</gene>
<dbReference type="GO" id="GO:0017109">
    <property type="term" value="C:glutamate-cysteine ligase complex"/>
    <property type="evidence" value="ECO:0007669"/>
    <property type="project" value="TreeGrafter"/>
</dbReference>
<reference evidence="14" key="3">
    <citation type="submission" date="2025-04" db="UniProtKB">
        <authorList>
            <consortium name="RefSeq"/>
        </authorList>
    </citation>
    <scope>IDENTIFICATION</scope>
    <source>
        <strain evidence="14">CBS 781.70</strain>
    </source>
</reference>
<accession>A0A6G1GBM4</accession>
<comment type="subunit">
    <text evidence="3">Heterodimer of a catalytic heavy chain and a regulatory light chain.</text>
</comment>
<evidence type="ECO:0000313" key="14">
    <source>
        <dbReference type="RefSeq" id="XP_033536880.1"/>
    </source>
</evidence>
<dbReference type="GO" id="GO:0035226">
    <property type="term" value="F:glutamate-cysteine ligase catalytic subunit binding"/>
    <property type="evidence" value="ECO:0007669"/>
    <property type="project" value="InterPro"/>
</dbReference>
<evidence type="ECO:0000256" key="9">
    <source>
        <dbReference type="ARBA" id="ARBA00032926"/>
    </source>
</evidence>
<evidence type="ECO:0000256" key="5">
    <source>
        <dbReference type="ARBA" id="ARBA00023002"/>
    </source>
</evidence>
<dbReference type="PANTHER" id="PTHR13295">
    <property type="entry name" value="GLUTAMATE CYSTEINE LIGASE REGULATORY SUBUNIT"/>
    <property type="match status" value="1"/>
</dbReference>
<organism evidence="12">
    <name type="scientific">Eremomyces bilateralis CBS 781.70</name>
    <dbReference type="NCBI Taxonomy" id="1392243"/>
    <lineage>
        <taxon>Eukaryota</taxon>
        <taxon>Fungi</taxon>
        <taxon>Dikarya</taxon>
        <taxon>Ascomycota</taxon>
        <taxon>Pezizomycotina</taxon>
        <taxon>Dothideomycetes</taxon>
        <taxon>Dothideomycetes incertae sedis</taxon>
        <taxon>Eremomycetales</taxon>
        <taxon>Eremomycetaceae</taxon>
        <taxon>Eremomyces</taxon>
    </lineage>
</organism>
<dbReference type="GO" id="GO:0006750">
    <property type="term" value="P:glutathione biosynthetic process"/>
    <property type="evidence" value="ECO:0007669"/>
    <property type="project" value="UniProtKB-UniPathway"/>
</dbReference>
<proteinExistence type="inferred from homology"/>
<evidence type="ECO:0000256" key="7">
    <source>
        <dbReference type="ARBA" id="ARBA00031154"/>
    </source>
</evidence>
<evidence type="ECO:0000256" key="4">
    <source>
        <dbReference type="ARBA" id="ARBA00022684"/>
    </source>
</evidence>
<reference evidence="14" key="2">
    <citation type="submission" date="2020-04" db="EMBL/GenBank/DDBJ databases">
        <authorList>
            <consortium name="NCBI Genome Project"/>
        </authorList>
    </citation>
    <scope>NUCLEOTIDE SEQUENCE</scope>
    <source>
        <strain evidence="14">CBS 781.70</strain>
    </source>
</reference>
<dbReference type="AlphaFoldDB" id="A0A6G1GBM4"/>
<evidence type="ECO:0000256" key="3">
    <source>
        <dbReference type="ARBA" id="ARBA00011532"/>
    </source>
</evidence>
<dbReference type="PANTHER" id="PTHR13295:SF4">
    <property type="entry name" value="GLUTAMATE--CYSTEINE LIGASE REGULATORY SUBUNIT"/>
    <property type="match status" value="1"/>
</dbReference>
<dbReference type="RefSeq" id="XP_033536880.1">
    <property type="nucleotide sequence ID" value="XM_033681107.1"/>
</dbReference>
<dbReference type="InterPro" id="IPR020471">
    <property type="entry name" value="AKR"/>
</dbReference>
<dbReference type="UniPathway" id="UPA00142">
    <property type="reaction ID" value="UER00209"/>
</dbReference>
<dbReference type="Gene3D" id="3.20.20.100">
    <property type="entry name" value="NADP-dependent oxidoreductase domain"/>
    <property type="match status" value="1"/>
</dbReference>
<dbReference type="Proteomes" id="UP000504638">
    <property type="component" value="Unplaced"/>
</dbReference>
<evidence type="ECO:0000259" key="11">
    <source>
        <dbReference type="Pfam" id="PF00248"/>
    </source>
</evidence>
<dbReference type="PRINTS" id="PR00069">
    <property type="entry name" value="ALDKETRDTASE"/>
</dbReference>
<keyword evidence="12 14" id="KW-0436">Ligase</keyword>
<keyword evidence="4" id="KW-0317">Glutathione biosynthesis</keyword>
<dbReference type="SUPFAM" id="SSF51430">
    <property type="entry name" value="NAD(P)-linked oxidoreductase"/>
    <property type="match status" value="1"/>
</dbReference>
<sequence>MKLIVSTSNIMSGGPPLIRQSHAEKSNLELISSLRSNIQAAKDAAVDPDQNGDTKPDDVSNLPLSAWTTTDGDQISVPSLESPCSGLSEDPEQYDITVKLFYLPGVGTELRCAHTREAIALVLKKLRVSTIDLLIVSFPGITFDADDEDEEEPLQNGVADDDATRAEVDMVSQTWRILEQLYEDGSIKSLGLSEFGTNRLQRLLPNVRVKPAVDQINVRDCCVVPKQLIMFGKKESIELLTHNDCTDVLPRGTLTELLGPTDAGVDLLSQLSQVNPALTGNVEPQFVVKYTAVVKDRGVVESKGYFAVANVS</sequence>
<keyword evidence="5" id="KW-0560">Oxidoreductase</keyword>
<dbReference type="InterPro" id="IPR036812">
    <property type="entry name" value="NAD(P)_OxRdtase_dom_sf"/>
</dbReference>
<comment type="similarity">
    <text evidence="2">Belongs to the aldo/keto reductase family. Glutamate--cysteine ligase light chain subfamily.</text>
</comment>
<keyword evidence="13" id="KW-1185">Reference proteome</keyword>
<dbReference type="OrthoDB" id="5596051at2759"/>
<dbReference type="GO" id="GO:0030234">
    <property type="term" value="F:enzyme regulator activity"/>
    <property type="evidence" value="ECO:0007669"/>
    <property type="project" value="TreeGrafter"/>
</dbReference>
<evidence type="ECO:0000256" key="1">
    <source>
        <dbReference type="ARBA" id="ARBA00005006"/>
    </source>
</evidence>
<dbReference type="InterPro" id="IPR023210">
    <property type="entry name" value="NADP_OxRdtase_dom"/>
</dbReference>
<dbReference type="GO" id="GO:0016874">
    <property type="term" value="F:ligase activity"/>
    <property type="evidence" value="ECO:0007669"/>
    <property type="project" value="UniProtKB-KW"/>
</dbReference>
<reference evidence="12 14" key="1">
    <citation type="submission" date="2020-01" db="EMBL/GenBank/DDBJ databases">
        <authorList>
            <consortium name="DOE Joint Genome Institute"/>
            <person name="Haridas S."/>
            <person name="Albert R."/>
            <person name="Binder M."/>
            <person name="Bloem J."/>
            <person name="Labutti K."/>
            <person name="Salamov A."/>
            <person name="Andreopoulos B."/>
            <person name="Baker S.E."/>
            <person name="Barry K."/>
            <person name="Bills G."/>
            <person name="Bluhm B.H."/>
            <person name="Cannon C."/>
            <person name="Castanera R."/>
            <person name="Culley D.E."/>
            <person name="Daum C."/>
            <person name="Ezra D."/>
            <person name="Gonzalez J.B."/>
            <person name="Henrissat B."/>
            <person name="Kuo A."/>
            <person name="Liang C."/>
            <person name="Lipzen A."/>
            <person name="Lutzoni F."/>
            <person name="Magnuson J."/>
            <person name="Mondo S."/>
            <person name="Nolan M."/>
            <person name="Ohm R."/>
            <person name="Pangilinan J."/>
            <person name="Park H.-J."/>
            <person name="Ramirez L."/>
            <person name="Alfaro M."/>
            <person name="Sun H."/>
            <person name="Tritt A."/>
            <person name="Yoshinaga Y."/>
            <person name="Zwiers L.-H."/>
            <person name="Turgeon B.G."/>
            <person name="Goodwin S.B."/>
            <person name="Spatafora J.W."/>
            <person name="Crous P.W."/>
            <person name="Grigoriev I.V."/>
        </authorList>
    </citation>
    <scope>NUCLEOTIDE SEQUENCE</scope>
    <source>
        <strain evidence="12 14">CBS 781.70</strain>
    </source>
</reference>
<feature type="domain" description="NADP-dependent oxidoreductase" evidence="11">
    <location>
        <begin position="90"/>
        <end position="240"/>
    </location>
</feature>
<dbReference type="Pfam" id="PF00248">
    <property type="entry name" value="Aldo_ket_red"/>
    <property type="match status" value="1"/>
</dbReference>
<dbReference type="InterPro" id="IPR032963">
    <property type="entry name" value="Gclm"/>
</dbReference>
<evidence type="ECO:0000256" key="10">
    <source>
        <dbReference type="SAM" id="MobiDB-lite"/>
    </source>
</evidence>
<evidence type="ECO:0000313" key="12">
    <source>
        <dbReference type="EMBL" id="KAF1815249.1"/>
    </source>
</evidence>